<evidence type="ECO:0000256" key="1">
    <source>
        <dbReference type="ARBA" id="ARBA00009981"/>
    </source>
</evidence>
<sequence length="79" mass="9120">MIVNATEFKMRVGKYLKLAEKEEIIITKNGRQVAKLTPIRKSGTSAVDFLYGLLENYSNKDIDVKQLRNERLKKYEGVN</sequence>
<reference evidence="3" key="1">
    <citation type="submission" date="2022-12" db="EMBL/GenBank/DDBJ databases">
        <authorList>
            <person name="Bing R.G."/>
            <person name="Willard D.J."/>
            <person name="Manesh M.J.H."/>
            <person name="Laemthong T."/>
            <person name="Crosby J.R."/>
            <person name="Kelly R.M."/>
        </authorList>
    </citation>
    <scope>NUCLEOTIDE SEQUENCE</scope>
    <source>
        <strain evidence="3">DSM 8990</strain>
    </source>
</reference>
<keyword evidence="4" id="KW-1185">Reference proteome</keyword>
<evidence type="ECO:0000313" key="3">
    <source>
        <dbReference type="EMBL" id="WAM34671.1"/>
    </source>
</evidence>
<dbReference type="EMBL" id="CP113865">
    <property type="protein sequence ID" value="WAM34671.1"/>
    <property type="molecule type" value="Genomic_DNA"/>
</dbReference>
<gene>
    <name evidence="3" type="ORF">OTK00_000897</name>
</gene>
<dbReference type="Gene3D" id="3.40.1620.10">
    <property type="entry name" value="YefM-like domain"/>
    <property type="match status" value="1"/>
</dbReference>
<dbReference type="NCBIfam" id="TIGR01552">
    <property type="entry name" value="phd_fam"/>
    <property type="match status" value="1"/>
</dbReference>
<dbReference type="InterPro" id="IPR036165">
    <property type="entry name" value="YefM-like_sf"/>
</dbReference>
<dbReference type="SUPFAM" id="SSF143120">
    <property type="entry name" value="YefM-like"/>
    <property type="match status" value="1"/>
</dbReference>
<dbReference type="Pfam" id="PF02604">
    <property type="entry name" value="PhdYeFM_antitox"/>
    <property type="match status" value="1"/>
</dbReference>
<dbReference type="RefSeq" id="WP_045169233.1">
    <property type="nucleotide sequence ID" value="NZ_CP113865.1"/>
</dbReference>
<comment type="function">
    <text evidence="2">Antitoxin component of a type II toxin-antitoxin (TA) system.</text>
</comment>
<evidence type="ECO:0000313" key="4">
    <source>
        <dbReference type="Proteomes" id="UP001164909"/>
    </source>
</evidence>
<proteinExistence type="inferred from homology"/>
<dbReference type="InterPro" id="IPR006442">
    <property type="entry name" value="Antitoxin_Phd/YefM"/>
</dbReference>
<accession>A0ABY7BSG7</accession>
<protein>
    <recommendedName>
        <fullName evidence="2">Antitoxin</fullName>
    </recommendedName>
</protein>
<organism evidence="3 4">
    <name type="scientific">Caldicellulosiruptor morganii</name>
    <dbReference type="NCBI Taxonomy" id="1387555"/>
    <lineage>
        <taxon>Bacteria</taxon>
        <taxon>Bacillati</taxon>
        <taxon>Bacillota</taxon>
        <taxon>Bacillota incertae sedis</taxon>
        <taxon>Caldicellulosiruptorales</taxon>
        <taxon>Caldicellulosiruptoraceae</taxon>
        <taxon>Caldicellulosiruptor</taxon>
    </lineage>
</organism>
<evidence type="ECO:0000256" key="2">
    <source>
        <dbReference type="RuleBase" id="RU362080"/>
    </source>
</evidence>
<name>A0ABY7BSG7_9FIRM</name>
<comment type="similarity">
    <text evidence="1 2">Belongs to the phD/YefM antitoxin family.</text>
</comment>
<dbReference type="Proteomes" id="UP001164909">
    <property type="component" value="Chromosome"/>
</dbReference>